<dbReference type="PANTHER" id="PTHR46158:SF1">
    <property type="entry name" value="RING_U-BOX SUPERFAMILY PROTEIN"/>
    <property type="match status" value="1"/>
</dbReference>
<feature type="compositionally biased region" description="Polar residues" evidence="1">
    <location>
        <begin position="16"/>
        <end position="33"/>
    </location>
</feature>
<accession>A0A7J7NLD1</accession>
<gene>
    <name evidence="2" type="ORF">GIB67_027671</name>
</gene>
<feature type="compositionally biased region" description="Basic residues" evidence="1">
    <location>
        <begin position="107"/>
        <end position="121"/>
    </location>
</feature>
<name>A0A7J7NLD1_9MAGN</name>
<proteinExistence type="predicted"/>
<evidence type="ECO:0000313" key="3">
    <source>
        <dbReference type="Proteomes" id="UP000541444"/>
    </source>
</evidence>
<feature type="region of interest" description="Disordered" evidence="1">
    <location>
        <begin position="168"/>
        <end position="252"/>
    </location>
</feature>
<dbReference type="OrthoDB" id="435038at2759"/>
<dbReference type="PANTHER" id="PTHR46158">
    <property type="entry name" value="OS02G0165000 PROTEIN"/>
    <property type="match status" value="1"/>
</dbReference>
<keyword evidence="3" id="KW-1185">Reference proteome</keyword>
<dbReference type="Proteomes" id="UP000541444">
    <property type="component" value="Unassembled WGS sequence"/>
</dbReference>
<reference evidence="2 3" key="1">
    <citation type="journal article" date="2020" name="IScience">
        <title>Genome Sequencing of the Endangered Kingdonia uniflora (Circaeasteraceae, Ranunculales) Reveals Potential Mechanisms of Evolutionary Specialization.</title>
        <authorList>
            <person name="Sun Y."/>
            <person name="Deng T."/>
            <person name="Zhang A."/>
            <person name="Moore M.J."/>
            <person name="Landis J.B."/>
            <person name="Lin N."/>
            <person name="Zhang H."/>
            <person name="Zhang X."/>
            <person name="Huang J."/>
            <person name="Zhang X."/>
            <person name="Sun H."/>
            <person name="Wang H."/>
        </authorList>
    </citation>
    <scope>NUCLEOTIDE SEQUENCE [LARGE SCALE GENOMIC DNA]</scope>
    <source>
        <strain evidence="2">TB1705</strain>
        <tissue evidence="2">Leaf</tissue>
    </source>
</reference>
<feature type="compositionally biased region" description="Low complexity" evidence="1">
    <location>
        <begin position="71"/>
        <end position="106"/>
    </location>
</feature>
<feature type="region of interest" description="Disordered" evidence="1">
    <location>
        <begin position="70"/>
        <end position="121"/>
    </location>
</feature>
<dbReference type="AlphaFoldDB" id="A0A7J7NLD1"/>
<evidence type="ECO:0000313" key="2">
    <source>
        <dbReference type="EMBL" id="KAF6167893.1"/>
    </source>
</evidence>
<feature type="region of interest" description="Disordered" evidence="1">
    <location>
        <begin position="1"/>
        <end position="42"/>
    </location>
</feature>
<comment type="caution">
    <text evidence="2">The sequence shown here is derived from an EMBL/GenBank/DDBJ whole genome shotgun (WGS) entry which is preliminary data.</text>
</comment>
<feature type="compositionally biased region" description="Polar residues" evidence="1">
    <location>
        <begin position="168"/>
        <end position="183"/>
    </location>
</feature>
<sequence>MGVEENSVLEKHDESTSNGAAVSVSNQEGQDSTGIVEESPHIQQWRRQNLFLNIPSRNLDDTSRDFVTVNIPITPSPTTTKSNIPPTPSPSSAKINASPGSSSSKGKSFKKNRVPRLSFKHRNSSPDIEKAAILLVGNSTSEIREKPTVTRSSSLTKIFTPRINRTSSLPVTPIEHSNPNSVHGRTMVDPMTSDKKGPQKHISRSLSVPMNNKGGGIRRMDSIGGGFRVIPSTPRVMEGSTGATSNTPTSTINAEYAKSALKKLEE</sequence>
<evidence type="ECO:0000256" key="1">
    <source>
        <dbReference type="SAM" id="MobiDB-lite"/>
    </source>
</evidence>
<dbReference type="EMBL" id="JACGCM010000715">
    <property type="protein sequence ID" value="KAF6167893.1"/>
    <property type="molecule type" value="Genomic_DNA"/>
</dbReference>
<feature type="compositionally biased region" description="Polar residues" evidence="1">
    <location>
        <begin position="241"/>
        <end position="252"/>
    </location>
</feature>
<protein>
    <submittedName>
        <fullName evidence="2">Uncharacterized protein</fullName>
    </submittedName>
</protein>
<organism evidence="2 3">
    <name type="scientific">Kingdonia uniflora</name>
    <dbReference type="NCBI Taxonomy" id="39325"/>
    <lineage>
        <taxon>Eukaryota</taxon>
        <taxon>Viridiplantae</taxon>
        <taxon>Streptophyta</taxon>
        <taxon>Embryophyta</taxon>
        <taxon>Tracheophyta</taxon>
        <taxon>Spermatophyta</taxon>
        <taxon>Magnoliopsida</taxon>
        <taxon>Ranunculales</taxon>
        <taxon>Circaeasteraceae</taxon>
        <taxon>Kingdonia</taxon>
    </lineage>
</organism>
<feature type="compositionally biased region" description="Gly residues" evidence="1">
    <location>
        <begin position="213"/>
        <end position="227"/>
    </location>
</feature>